<accession>A0A1D7XHU7</accession>
<dbReference type="RefSeq" id="WP_069678810.1">
    <property type="nucleotide sequence ID" value="NZ_CP017253.2"/>
</dbReference>
<keyword evidence="4" id="KW-1185">Reference proteome</keyword>
<reference evidence="4" key="1">
    <citation type="submission" date="2016-09" db="EMBL/GenBank/DDBJ databases">
        <title>Genomics of Clostridium taeniosporum, an organism which forms endospores with ribbon-like appendages.</title>
        <authorList>
            <person name="Walker J.R."/>
        </authorList>
    </citation>
    <scope>NUCLEOTIDE SEQUENCE [LARGE SCALE GENOMIC DNA]</scope>
    <source>
        <strain evidence="4">1/k</strain>
    </source>
</reference>
<dbReference type="GO" id="GO:0000162">
    <property type="term" value="P:L-tryptophan biosynthetic process"/>
    <property type="evidence" value="ECO:0007669"/>
    <property type="project" value="TreeGrafter"/>
</dbReference>
<dbReference type="Pfam" id="PF00117">
    <property type="entry name" value="GATase"/>
    <property type="match status" value="1"/>
</dbReference>
<keyword evidence="3" id="KW-0808">Transferase</keyword>
<evidence type="ECO:0000256" key="1">
    <source>
        <dbReference type="ARBA" id="ARBA00022962"/>
    </source>
</evidence>
<dbReference type="InterPro" id="IPR006221">
    <property type="entry name" value="TrpG/PapA_dom"/>
</dbReference>
<dbReference type="OrthoDB" id="9804328at2"/>
<name>A0A1D7XHU7_9CLOT</name>
<dbReference type="Proteomes" id="UP000094652">
    <property type="component" value="Chromosome"/>
</dbReference>
<dbReference type="PROSITE" id="PS51273">
    <property type="entry name" value="GATASE_TYPE_1"/>
    <property type="match status" value="1"/>
</dbReference>
<organism evidence="3 4">
    <name type="scientific">Clostridium taeniosporum</name>
    <dbReference type="NCBI Taxonomy" id="394958"/>
    <lineage>
        <taxon>Bacteria</taxon>
        <taxon>Bacillati</taxon>
        <taxon>Bacillota</taxon>
        <taxon>Clostridia</taxon>
        <taxon>Eubacteriales</taxon>
        <taxon>Clostridiaceae</taxon>
        <taxon>Clostridium</taxon>
    </lineage>
</organism>
<dbReference type="PRINTS" id="PR00097">
    <property type="entry name" value="ANTSNTHASEII"/>
</dbReference>
<evidence type="ECO:0000313" key="3">
    <source>
        <dbReference type="EMBL" id="AOR22649.1"/>
    </source>
</evidence>
<dbReference type="FunFam" id="3.40.50.880:FF:000003">
    <property type="entry name" value="Anthranilate synthase component II"/>
    <property type="match status" value="1"/>
</dbReference>
<dbReference type="GO" id="GO:0004049">
    <property type="term" value="F:anthranilate synthase activity"/>
    <property type="evidence" value="ECO:0007669"/>
    <property type="project" value="TreeGrafter"/>
</dbReference>
<dbReference type="PANTHER" id="PTHR43418">
    <property type="entry name" value="MULTIFUNCTIONAL TRYPTOPHAN BIOSYNTHESIS PROTEIN-RELATED"/>
    <property type="match status" value="1"/>
</dbReference>
<dbReference type="SUPFAM" id="SSF52317">
    <property type="entry name" value="Class I glutamine amidotransferase-like"/>
    <property type="match status" value="1"/>
</dbReference>
<evidence type="ECO:0000259" key="2">
    <source>
        <dbReference type="Pfam" id="PF00117"/>
    </source>
</evidence>
<dbReference type="InterPro" id="IPR050472">
    <property type="entry name" value="Anth_synth/Amidotransfase"/>
</dbReference>
<dbReference type="PANTHER" id="PTHR43418:SF4">
    <property type="entry name" value="MULTIFUNCTIONAL TRYPTOPHAN BIOSYNTHESIS PROTEIN"/>
    <property type="match status" value="1"/>
</dbReference>
<dbReference type="InterPro" id="IPR029062">
    <property type="entry name" value="Class_I_gatase-like"/>
</dbReference>
<dbReference type="GO" id="GO:0016740">
    <property type="term" value="F:transferase activity"/>
    <property type="evidence" value="ECO:0007669"/>
    <property type="project" value="UniProtKB-KW"/>
</dbReference>
<dbReference type="KEGG" id="ctae:BGI42_02525"/>
<dbReference type="STRING" id="394958.BGI42_02525"/>
<dbReference type="InterPro" id="IPR017926">
    <property type="entry name" value="GATASE"/>
</dbReference>
<dbReference type="CDD" id="cd01743">
    <property type="entry name" value="GATase1_Anthranilate_Synthase"/>
    <property type="match status" value="1"/>
</dbReference>
<dbReference type="NCBIfam" id="TIGR00566">
    <property type="entry name" value="trpG_papA"/>
    <property type="match status" value="1"/>
</dbReference>
<keyword evidence="1 3" id="KW-0315">Glutamine amidotransferase</keyword>
<dbReference type="AlphaFoldDB" id="A0A1D7XHU7"/>
<dbReference type="PRINTS" id="PR00096">
    <property type="entry name" value="GATASE"/>
</dbReference>
<sequence length="199" mass="22259">MILMIDNYDSFTYNLVQYLEVLNEEVLVFRNNRITLEEIEKLNPFIIVLSPGPCTPKEAGICLDIVNTFKGRIPILGICLGHQVIGEAFGGNIICASAPVHGKVHNITHVNKSVFKSLKNPLKATRYHSLAIERETLPRCLEVIAETEDGVIMGIRHKEFLIVGIQYHPEAVLTEMGNELLSNFLAMAKNMRDKGQAKC</sequence>
<feature type="domain" description="Glutamine amidotransferase" evidence="2">
    <location>
        <begin position="3"/>
        <end position="186"/>
    </location>
</feature>
<dbReference type="Gene3D" id="3.40.50.880">
    <property type="match status" value="1"/>
</dbReference>
<protein>
    <submittedName>
        <fullName evidence="3">Type 1 glutamine amidotransferase</fullName>
    </submittedName>
</protein>
<evidence type="ECO:0000313" key="4">
    <source>
        <dbReference type="Proteomes" id="UP000094652"/>
    </source>
</evidence>
<dbReference type="PRINTS" id="PR00099">
    <property type="entry name" value="CPSGATASE"/>
</dbReference>
<dbReference type="GO" id="GO:0005829">
    <property type="term" value="C:cytosol"/>
    <property type="evidence" value="ECO:0007669"/>
    <property type="project" value="TreeGrafter"/>
</dbReference>
<dbReference type="EMBL" id="CP017253">
    <property type="protein sequence ID" value="AOR22649.1"/>
    <property type="molecule type" value="Genomic_DNA"/>
</dbReference>
<proteinExistence type="predicted"/>
<gene>
    <name evidence="3" type="ORF">BGI42_02525</name>
</gene>